<sequence length="77" mass="7649">MSEASPMSVQMIRSGSSARIASTLTGASNTCAVGSAGTHGSAASKLYAMTGRPIATAGSRSSRESMATTRFGVTGMS</sequence>
<organism evidence="2 3">
    <name type="scientific">Rhodococcus erythropolis</name>
    <name type="common">Arthrobacter picolinophilus</name>
    <dbReference type="NCBI Taxonomy" id="1833"/>
    <lineage>
        <taxon>Bacteria</taxon>
        <taxon>Bacillati</taxon>
        <taxon>Actinomycetota</taxon>
        <taxon>Actinomycetes</taxon>
        <taxon>Mycobacteriales</taxon>
        <taxon>Nocardiaceae</taxon>
        <taxon>Rhodococcus</taxon>
        <taxon>Rhodococcus erythropolis group</taxon>
    </lineage>
</organism>
<dbReference type="Proteomes" id="UP001230933">
    <property type="component" value="Chromosome"/>
</dbReference>
<feature type="region of interest" description="Disordered" evidence="1">
    <location>
        <begin position="55"/>
        <end position="77"/>
    </location>
</feature>
<dbReference type="EMBL" id="CP124545">
    <property type="protein sequence ID" value="WMN02057.1"/>
    <property type="molecule type" value="Genomic_DNA"/>
</dbReference>
<evidence type="ECO:0000313" key="2">
    <source>
        <dbReference type="EMBL" id="WMN02057.1"/>
    </source>
</evidence>
<evidence type="ECO:0000256" key="1">
    <source>
        <dbReference type="SAM" id="MobiDB-lite"/>
    </source>
</evidence>
<name>A0AAX4A067_RHOER</name>
<evidence type="ECO:0000313" key="3">
    <source>
        <dbReference type="Proteomes" id="UP001230933"/>
    </source>
</evidence>
<dbReference type="RefSeq" id="WP_308372035.1">
    <property type="nucleotide sequence ID" value="NZ_CP124545.1"/>
</dbReference>
<gene>
    <name evidence="2" type="ORF">QIE55_30345</name>
</gene>
<dbReference type="AlphaFoldDB" id="A0AAX4A067"/>
<reference evidence="2" key="1">
    <citation type="submission" date="2023-08" db="EMBL/GenBank/DDBJ databases">
        <title>Isolation and Characterization of Rhodococcus erythropolis MGMM8.</title>
        <authorList>
            <person name="Diabankana R.G.C."/>
            <person name="Afordoanyi D.M."/>
            <person name="Validov S.Z."/>
        </authorList>
    </citation>
    <scope>NUCLEOTIDE SEQUENCE</scope>
    <source>
        <strain evidence="2">MGMM8</strain>
    </source>
</reference>
<protein>
    <submittedName>
        <fullName evidence="2">Uncharacterized protein</fullName>
    </submittedName>
</protein>
<proteinExistence type="predicted"/>
<feature type="compositionally biased region" description="Polar residues" evidence="1">
    <location>
        <begin position="58"/>
        <end position="68"/>
    </location>
</feature>
<accession>A0AAX4A067</accession>